<reference evidence="1" key="1">
    <citation type="journal article" date="2013" name="Environ. Microbiol.">
        <title>Seasonally variable intestinal metagenomes of the red palm weevil (Rhynchophorus ferrugineus).</title>
        <authorList>
            <person name="Jia S."/>
            <person name="Zhang X."/>
            <person name="Zhang G."/>
            <person name="Yin A."/>
            <person name="Zhang S."/>
            <person name="Li F."/>
            <person name="Wang L."/>
            <person name="Zhao D."/>
            <person name="Yun Q."/>
            <person name="Tala"/>
            <person name="Wang J."/>
            <person name="Sun G."/>
            <person name="Baabdullah M."/>
            <person name="Yu X."/>
            <person name="Hu S."/>
            <person name="Al-Mssallem I.S."/>
            <person name="Yu J."/>
        </authorList>
    </citation>
    <scope>NUCLEOTIDE SEQUENCE</scope>
</reference>
<dbReference type="AlphaFoldDB" id="A0A060C7X8"/>
<name>A0A060C7X8_9BACT</name>
<dbReference type="EMBL" id="KF123743">
    <property type="protein sequence ID" value="AIA91052.1"/>
    <property type="molecule type" value="Genomic_DNA"/>
</dbReference>
<accession>A0A060C7X8</accession>
<dbReference type="InterPro" id="IPR011042">
    <property type="entry name" value="6-blade_b-propeller_TolB-like"/>
</dbReference>
<proteinExistence type="predicted"/>
<sequence length="92" mass="10525">MAVHLTEDSQIERIEPFLPEHRFVRPIDLQFGTDGALYLLEYGETWGVNDDAKLVRIDYVRGNRPPTALAKVENNTGRQPLPVKLFSEGFVR</sequence>
<evidence type="ECO:0000313" key="1">
    <source>
        <dbReference type="EMBL" id="AIA91052.1"/>
    </source>
</evidence>
<protein>
    <submittedName>
        <fullName evidence="1">CAZy families CBM6 protein</fullName>
    </submittedName>
</protein>
<organism evidence="1">
    <name type="scientific">uncultured Dyadobacter sp</name>
    <dbReference type="NCBI Taxonomy" id="443075"/>
    <lineage>
        <taxon>Bacteria</taxon>
        <taxon>Pseudomonadati</taxon>
        <taxon>Bacteroidota</taxon>
        <taxon>Cytophagia</taxon>
        <taxon>Cytophagales</taxon>
        <taxon>Spirosomataceae</taxon>
        <taxon>Dyadobacter</taxon>
        <taxon>environmental samples</taxon>
    </lineage>
</organism>
<dbReference type="Gene3D" id="2.120.10.30">
    <property type="entry name" value="TolB, C-terminal domain"/>
    <property type="match status" value="1"/>
</dbReference>